<accession>A0A391NUQ6</accession>
<gene>
    <name evidence="2" type="ORF">KIPB_006953</name>
</gene>
<evidence type="ECO:0000313" key="3">
    <source>
        <dbReference type="Proteomes" id="UP000265618"/>
    </source>
</evidence>
<name>A0A391NUQ6_9EUKA</name>
<proteinExistence type="predicted"/>
<reference evidence="2 3" key="1">
    <citation type="journal article" date="2018" name="PLoS ONE">
        <title>The draft genome of Kipferlia bialata reveals reductive genome evolution in fornicate parasites.</title>
        <authorList>
            <person name="Tanifuji G."/>
            <person name="Takabayashi S."/>
            <person name="Kume K."/>
            <person name="Takagi M."/>
            <person name="Nakayama T."/>
            <person name="Kamikawa R."/>
            <person name="Inagaki Y."/>
            <person name="Hashimoto T."/>
        </authorList>
    </citation>
    <scope>NUCLEOTIDE SEQUENCE [LARGE SCALE GENOMIC DNA]</scope>
    <source>
        <strain evidence="2">NY0173</strain>
    </source>
</reference>
<comment type="caution">
    <text evidence="2">The sequence shown here is derived from an EMBL/GenBank/DDBJ whole genome shotgun (WGS) entry which is preliminary data.</text>
</comment>
<sequence length="70" mass="7770">MTDMEHTYAPADTAASQEQYPETLSPRHLSRALSHSALRDDMEGVGQVPLTRGSPHSSLIPYSLRRSMET</sequence>
<evidence type="ECO:0000256" key="1">
    <source>
        <dbReference type="SAM" id="MobiDB-lite"/>
    </source>
</evidence>
<dbReference type="AlphaFoldDB" id="A0A391NUQ6"/>
<dbReference type="EMBL" id="BDIP01001876">
    <property type="protein sequence ID" value="GCA62958.1"/>
    <property type="molecule type" value="Genomic_DNA"/>
</dbReference>
<feature type="non-terminal residue" evidence="2">
    <location>
        <position position="70"/>
    </location>
</feature>
<organism evidence="2 3">
    <name type="scientific">Kipferlia bialata</name>
    <dbReference type="NCBI Taxonomy" id="797122"/>
    <lineage>
        <taxon>Eukaryota</taxon>
        <taxon>Metamonada</taxon>
        <taxon>Carpediemonas-like organisms</taxon>
        <taxon>Kipferlia</taxon>
    </lineage>
</organism>
<feature type="region of interest" description="Disordered" evidence="1">
    <location>
        <begin position="1"/>
        <end position="70"/>
    </location>
</feature>
<protein>
    <submittedName>
        <fullName evidence="2">Uncharacterized protein</fullName>
    </submittedName>
</protein>
<evidence type="ECO:0000313" key="2">
    <source>
        <dbReference type="EMBL" id="GCA62958.1"/>
    </source>
</evidence>
<keyword evidence="3" id="KW-1185">Reference proteome</keyword>
<dbReference type="Proteomes" id="UP000265618">
    <property type="component" value="Unassembled WGS sequence"/>
</dbReference>